<organism evidence="2 3">
    <name type="scientific">Fusarium falciforme</name>
    <dbReference type="NCBI Taxonomy" id="195108"/>
    <lineage>
        <taxon>Eukaryota</taxon>
        <taxon>Fungi</taxon>
        <taxon>Dikarya</taxon>
        <taxon>Ascomycota</taxon>
        <taxon>Pezizomycotina</taxon>
        <taxon>Sordariomycetes</taxon>
        <taxon>Hypocreomycetidae</taxon>
        <taxon>Hypocreales</taxon>
        <taxon>Nectriaceae</taxon>
        <taxon>Fusarium</taxon>
        <taxon>Fusarium solani species complex</taxon>
    </lineage>
</organism>
<feature type="compositionally biased region" description="Acidic residues" evidence="1">
    <location>
        <begin position="100"/>
        <end position="127"/>
    </location>
</feature>
<sequence length="306" mass="35123">MSDHINLKRPIDLNEPESTQNLLDVIQAGLGRSGDVSTKAAALADDIRTLGAARRDIGEASEFIEELCGVVVCVAFLLPPGHPWQDTFVQTMQNVQQTDGDYESDEDYESNGDYEQESDEGYASDGDDEQLDEVEFLDWKYLPEMGMFMRDFWFDPTTLDHWTPEEVSGWENLNSFFARFKTNTFERWVTFPIWQLRDALEEKLDKGPILNSRLWIATEWILFYGEFIFEHQVSEEKLNENRARALQGGSLCSGIAPLSLARLAFWKKRLLEMLDEREALELSDEMTERVAKSADMIGEFQSSQSQ</sequence>
<dbReference type="Pfam" id="PF12311">
    <property type="entry name" value="DUF3632"/>
    <property type="match status" value="1"/>
</dbReference>
<dbReference type="AlphaFoldDB" id="A0A9W8UUR2"/>
<dbReference type="Proteomes" id="UP001152087">
    <property type="component" value="Unassembled WGS sequence"/>
</dbReference>
<dbReference type="InterPro" id="IPR053204">
    <property type="entry name" value="Oxopyrrolidines_Biosynth-assoc"/>
</dbReference>
<dbReference type="InterPro" id="IPR022085">
    <property type="entry name" value="OpdG"/>
</dbReference>
<feature type="region of interest" description="Disordered" evidence="1">
    <location>
        <begin position="97"/>
        <end position="127"/>
    </location>
</feature>
<protein>
    <submittedName>
        <fullName evidence="2">Uncharacterized protein</fullName>
    </submittedName>
</protein>
<evidence type="ECO:0000313" key="2">
    <source>
        <dbReference type="EMBL" id="KAJ4180677.1"/>
    </source>
</evidence>
<proteinExistence type="predicted"/>
<keyword evidence="3" id="KW-1185">Reference proteome</keyword>
<dbReference type="PANTHER" id="PTHR38797:SF4">
    <property type="entry name" value="NUCLEAR PORE COMPLEX PROTEIN NUP85"/>
    <property type="match status" value="1"/>
</dbReference>
<accession>A0A9W8UUR2</accession>
<gene>
    <name evidence="2" type="ORF">NW755_011572</name>
</gene>
<evidence type="ECO:0000256" key="1">
    <source>
        <dbReference type="SAM" id="MobiDB-lite"/>
    </source>
</evidence>
<comment type="caution">
    <text evidence="2">The sequence shown here is derived from an EMBL/GenBank/DDBJ whole genome shotgun (WGS) entry which is preliminary data.</text>
</comment>
<reference evidence="2" key="1">
    <citation type="submission" date="2022-09" db="EMBL/GenBank/DDBJ databases">
        <title>Fusarium specimens isolated from Avocado Roots.</title>
        <authorList>
            <person name="Stajich J."/>
            <person name="Roper C."/>
            <person name="Heimlech-Rivalta G."/>
        </authorList>
    </citation>
    <scope>NUCLEOTIDE SEQUENCE</scope>
    <source>
        <strain evidence="2">A02</strain>
    </source>
</reference>
<dbReference type="EMBL" id="JAOQAV010000046">
    <property type="protein sequence ID" value="KAJ4180677.1"/>
    <property type="molecule type" value="Genomic_DNA"/>
</dbReference>
<dbReference type="PANTHER" id="PTHR38797">
    <property type="entry name" value="NUCLEAR PORE COMPLEX PROTEIN NUP85-RELATED"/>
    <property type="match status" value="1"/>
</dbReference>
<name>A0A9W8UUR2_9HYPO</name>
<evidence type="ECO:0000313" key="3">
    <source>
        <dbReference type="Proteomes" id="UP001152087"/>
    </source>
</evidence>